<dbReference type="AlphaFoldDB" id="A0A8J2R743"/>
<evidence type="ECO:0000256" key="3">
    <source>
        <dbReference type="ARBA" id="ARBA00022729"/>
    </source>
</evidence>
<evidence type="ECO:0000256" key="6">
    <source>
        <dbReference type="ARBA" id="ARBA00023180"/>
    </source>
</evidence>
<dbReference type="EMBL" id="CAKKLH010000001">
    <property type="protein sequence ID" value="CAH0098184.1"/>
    <property type="molecule type" value="Genomic_DNA"/>
</dbReference>
<dbReference type="PANTHER" id="PTHR31981:SF1">
    <property type="entry name" value="GLYCOSYLATED LYSOSOMAL MEMBRANE PROTEIN"/>
    <property type="match status" value="1"/>
</dbReference>
<feature type="signal peptide" evidence="12">
    <location>
        <begin position="1"/>
        <end position="23"/>
    </location>
</feature>
<dbReference type="GO" id="GO:0005765">
    <property type="term" value="C:lysosomal membrane"/>
    <property type="evidence" value="ECO:0007669"/>
    <property type="project" value="UniProtKB-SubCell"/>
</dbReference>
<proteinExistence type="inferred from homology"/>
<comment type="subunit">
    <text evidence="10">Interacts (via lumenal domain) with lysosomal protein MFSD1; the interaction starts while both proteins are still in the endoplasmic reticulum and is required for stabilization of MFSD1 in lysosomes but has no direct effect on its targeting to lysosomes or transporter activity.</text>
</comment>
<evidence type="ECO:0000256" key="5">
    <source>
        <dbReference type="ARBA" id="ARBA00023136"/>
    </source>
</evidence>
<dbReference type="InterPro" id="IPR029382">
    <property type="entry name" value="NCU-G1"/>
</dbReference>
<evidence type="ECO:0000313" key="13">
    <source>
        <dbReference type="EMBL" id="CAH0098184.1"/>
    </source>
</evidence>
<keyword evidence="14" id="KW-1185">Reference proteome</keyword>
<evidence type="ECO:0000256" key="2">
    <source>
        <dbReference type="ARBA" id="ARBA00022692"/>
    </source>
</evidence>
<evidence type="ECO:0000313" key="14">
    <source>
        <dbReference type="Proteomes" id="UP000789390"/>
    </source>
</evidence>
<dbReference type="Proteomes" id="UP000789390">
    <property type="component" value="Unassembled WGS sequence"/>
</dbReference>
<comment type="function">
    <text evidence="8">Required to protect lysosomal transporter MFSD1 from lysosomal proteolysis and for MFSD1 lysosomal localization.</text>
</comment>
<dbReference type="Pfam" id="PF15065">
    <property type="entry name" value="NCU-G1"/>
    <property type="match status" value="1"/>
</dbReference>
<comment type="caution">
    <text evidence="13">The sequence shown here is derived from an EMBL/GenBank/DDBJ whole genome shotgun (WGS) entry which is preliminary data.</text>
</comment>
<sequence>MKNFVLLVIASLNFLPLFELVLSADLNRFLDVEQKYYDRNVTTSINPKCPTNECGNFTLVHVQQQGRDDVIHHIWTMENVPTFFYARTELNTEMSIDWDKMLSGNYSQAISFNKEPQYFAAVLIFKFFMYNDLNDTGMIPEKDNYGIVSYSTKKMTWELKSSNFSGNISASVAFRLNSYDGVELDSSSNIEITLTAYGTRGRSSILPHLAFTENSTQVDFVFDRVETKESFTNARLAMELATVVSEPENQFTLNVSQSLDDEYTPGVFKLMEVHSALNQHWIQWRPVCYTSTQRDIGDSTGLYQTTIRNVSDENLNNTLLEWLSLNLDTRFLLMKGFNVSFGVEGDGFYQASNYTAWTMVTGHGRPIGDQFSLMVILVMAIGLGLPSIVLILGGAAIALRNHRNSKDDLLLSD</sequence>
<name>A0A8J2R743_9CRUS</name>
<gene>
    <name evidence="13" type="ORF">DGAL_LOCUS231</name>
</gene>
<keyword evidence="7" id="KW-0458">Lysosome</keyword>
<dbReference type="OrthoDB" id="6264340at2759"/>
<evidence type="ECO:0000256" key="9">
    <source>
        <dbReference type="ARBA" id="ARBA00024189"/>
    </source>
</evidence>
<keyword evidence="4 11" id="KW-1133">Transmembrane helix</keyword>
<keyword evidence="5 11" id="KW-0472">Membrane</keyword>
<evidence type="ECO:0000256" key="11">
    <source>
        <dbReference type="SAM" id="Phobius"/>
    </source>
</evidence>
<feature type="transmembrane region" description="Helical" evidence="11">
    <location>
        <begin position="371"/>
        <end position="399"/>
    </location>
</feature>
<reference evidence="13" key="1">
    <citation type="submission" date="2021-11" db="EMBL/GenBank/DDBJ databases">
        <authorList>
            <person name="Schell T."/>
        </authorList>
    </citation>
    <scope>NUCLEOTIDE SEQUENCE</scope>
    <source>
        <strain evidence="13">M5</strain>
    </source>
</reference>
<keyword evidence="3 12" id="KW-0732">Signal</keyword>
<accession>A0A8J2R743</accession>
<organism evidence="13 14">
    <name type="scientific">Daphnia galeata</name>
    <dbReference type="NCBI Taxonomy" id="27404"/>
    <lineage>
        <taxon>Eukaryota</taxon>
        <taxon>Metazoa</taxon>
        <taxon>Ecdysozoa</taxon>
        <taxon>Arthropoda</taxon>
        <taxon>Crustacea</taxon>
        <taxon>Branchiopoda</taxon>
        <taxon>Diplostraca</taxon>
        <taxon>Cladocera</taxon>
        <taxon>Anomopoda</taxon>
        <taxon>Daphniidae</taxon>
        <taxon>Daphnia</taxon>
    </lineage>
</organism>
<evidence type="ECO:0000256" key="12">
    <source>
        <dbReference type="SAM" id="SignalP"/>
    </source>
</evidence>
<feature type="chain" id="PRO_5035191238" description="Lysosomal protein NCU-G1" evidence="12">
    <location>
        <begin position="24"/>
        <end position="413"/>
    </location>
</feature>
<evidence type="ECO:0008006" key="15">
    <source>
        <dbReference type="Google" id="ProtNLM"/>
    </source>
</evidence>
<dbReference type="PANTHER" id="PTHR31981">
    <property type="entry name" value="GLYCOSYLATED LYSOSOMAL MEMBRANE PROTEIN"/>
    <property type="match status" value="1"/>
</dbReference>
<evidence type="ECO:0000256" key="10">
    <source>
        <dbReference type="ARBA" id="ARBA00044960"/>
    </source>
</evidence>
<evidence type="ECO:0000256" key="8">
    <source>
        <dbReference type="ARBA" id="ARBA00024176"/>
    </source>
</evidence>
<evidence type="ECO:0000256" key="1">
    <source>
        <dbReference type="ARBA" id="ARBA00010599"/>
    </source>
</evidence>
<protein>
    <recommendedName>
        <fullName evidence="15">Lysosomal protein NCU-G1</fullName>
    </recommendedName>
</protein>
<evidence type="ECO:0000256" key="7">
    <source>
        <dbReference type="ARBA" id="ARBA00023228"/>
    </source>
</evidence>
<evidence type="ECO:0000256" key="4">
    <source>
        <dbReference type="ARBA" id="ARBA00022989"/>
    </source>
</evidence>
<keyword evidence="6" id="KW-0325">Glycoprotein</keyword>
<keyword evidence="2 11" id="KW-0812">Transmembrane</keyword>
<comment type="subcellular location">
    <subcellularLocation>
        <location evidence="9">Lysosome membrane</location>
        <topology evidence="9">Single-pass type I membrane protein</topology>
        <orientation evidence="9">Lumenal side</orientation>
    </subcellularLocation>
</comment>
<comment type="similarity">
    <text evidence="1">Belongs to the GLMP family.</text>
</comment>